<dbReference type="InterPro" id="IPR037682">
    <property type="entry name" value="TonB_C"/>
</dbReference>
<proteinExistence type="predicted"/>
<name>A0A150X3D0_9BACT</name>
<keyword evidence="3" id="KW-1185">Reference proteome</keyword>
<dbReference type="GO" id="GO:0055085">
    <property type="term" value="P:transmembrane transport"/>
    <property type="evidence" value="ECO:0007669"/>
    <property type="project" value="InterPro"/>
</dbReference>
<gene>
    <name evidence="2" type="ORF">AWN68_10400</name>
</gene>
<dbReference type="Proteomes" id="UP000075615">
    <property type="component" value="Unassembled WGS sequence"/>
</dbReference>
<sequence length="101" mass="11400">MVFPKFKGGKKALDQYLRDNVIVPDSLQKINNEGVIVMSYRVNTNGQITEVTTDKINTTLSESFHKLVLDVMKKAGPWQPGLKNGKPFNAKLEISFKFNTK</sequence>
<dbReference type="EMBL" id="LRDB01000050">
    <property type="protein sequence ID" value="KYG73092.1"/>
    <property type="molecule type" value="Genomic_DNA"/>
</dbReference>
<dbReference type="Pfam" id="PF03544">
    <property type="entry name" value="TonB_C"/>
    <property type="match status" value="1"/>
</dbReference>
<reference evidence="2 3" key="1">
    <citation type="submission" date="2016-01" db="EMBL/GenBank/DDBJ databases">
        <title>Genome sequencing of Roseivirga echinicomitans KMM 6058.</title>
        <authorList>
            <person name="Selvaratnam C."/>
            <person name="Thevarajoo S."/>
            <person name="Goh K.M."/>
            <person name="Ee R."/>
            <person name="Chan K.-G."/>
            <person name="Chong C.S."/>
        </authorList>
    </citation>
    <scope>NUCLEOTIDE SEQUENCE [LARGE SCALE GENOMIC DNA]</scope>
    <source>
        <strain evidence="2 3">KMM 6058</strain>
    </source>
</reference>
<comment type="caution">
    <text evidence="2">The sequence shown here is derived from an EMBL/GenBank/DDBJ whole genome shotgun (WGS) entry which is preliminary data.</text>
</comment>
<protein>
    <recommendedName>
        <fullName evidence="1">TonB C-terminal domain-containing protein</fullName>
    </recommendedName>
</protein>
<dbReference type="Gene3D" id="3.30.1150.10">
    <property type="match status" value="1"/>
</dbReference>
<dbReference type="AlphaFoldDB" id="A0A150X3D0"/>
<dbReference type="SUPFAM" id="SSF74653">
    <property type="entry name" value="TolA/TonB C-terminal domain"/>
    <property type="match status" value="1"/>
</dbReference>
<dbReference type="STRING" id="296218.AWN68_10400"/>
<organism evidence="2 3">
    <name type="scientific">Roseivirga echinicomitans</name>
    <dbReference type="NCBI Taxonomy" id="296218"/>
    <lineage>
        <taxon>Bacteria</taxon>
        <taxon>Pseudomonadati</taxon>
        <taxon>Bacteroidota</taxon>
        <taxon>Cytophagia</taxon>
        <taxon>Cytophagales</taxon>
        <taxon>Roseivirgaceae</taxon>
        <taxon>Roseivirga</taxon>
    </lineage>
</organism>
<feature type="domain" description="TonB C-terminal" evidence="1">
    <location>
        <begin position="24"/>
        <end position="99"/>
    </location>
</feature>
<evidence type="ECO:0000313" key="2">
    <source>
        <dbReference type="EMBL" id="KYG73092.1"/>
    </source>
</evidence>
<evidence type="ECO:0000259" key="1">
    <source>
        <dbReference type="Pfam" id="PF03544"/>
    </source>
</evidence>
<evidence type="ECO:0000313" key="3">
    <source>
        <dbReference type="Proteomes" id="UP000075615"/>
    </source>
</evidence>
<accession>A0A150X3D0</accession>